<dbReference type="InterPro" id="IPR011055">
    <property type="entry name" value="Dup_hybrid_motif"/>
</dbReference>
<feature type="domain" description="M23ase beta-sheet core" evidence="2">
    <location>
        <begin position="62"/>
        <end position="154"/>
    </location>
</feature>
<dbReference type="CDD" id="cd12797">
    <property type="entry name" value="M23_peptidase"/>
    <property type="match status" value="2"/>
</dbReference>
<dbReference type="Proteomes" id="UP001434337">
    <property type="component" value="Chromosome"/>
</dbReference>
<feature type="signal peptide" evidence="1">
    <location>
        <begin position="1"/>
        <end position="29"/>
    </location>
</feature>
<keyword evidence="4" id="KW-1185">Reference proteome</keyword>
<proteinExistence type="predicted"/>
<gene>
    <name evidence="3" type="ORF">PCC79_05540</name>
</gene>
<accession>A0ABZ3CAT0</accession>
<evidence type="ECO:0000259" key="2">
    <source>
        <dbReference type="Pfam" id="PF01551"/>
    </source>
</evidence>
<dbReference type="EMBL" id="CP115965">
    <property type="protein sequence ID" value="WZW99658.1"/>
    <property type="molecule type" value="Genomic_DNA"/>
</dbReference>
<organism evidence="3 4">
    <name type="scientific">Propioniciclava soli</name>
    <dbReference type="NCBI Taxonomy" id="2775081"/>
    <lineage>
        <taxon>Bacteria</taxon>
        <taxon>Bacillati</taxon>
        <taxon>Actinomycetota</taxon>
        <taxon>Actinomycetes</taxon>
        <taxon>Propionibacteriales</taxon>
        <taxon>Propionibacteriaceae</taxon>
        <taxon>Propioniciclava</taxon>
    </lineage>
</organism>
<feature type="domain" description="M23ase beta-sheet core" evidence="2">
    <location>
        <begin position="237"/>
        <end position="336"/>
    </location>
</feature>
<dbReference type="PANTHER" id="PTHR21666:SF270">
    <property type="entry name" value="MUREIN HYDROLASE ACTIVATOR ENVC"/>
    <property type="match status" value="1"/>
</dbReference>
<evidence type="ECO:0000313" key="3">
    <source>
        <dbReference type="EMBL" id="WZW99658.1"/>
    </source>
</evidence>
<dbReference type="Gene3D" id="2.70.70.10">
    <property type="entry name" value="Glucose Permease (Domain IIA)"/>
    <property type="match status" value="2"/>
</dbReference>
<dbReference type="InterPro" id="IPR016047">
    <property type="entry name" value="M23ase_b-sheet_dom"/>
</dbReference>
<dbReference type="PANTHER" id="PTHR21666">
    <property type="entry name" value="PEPTIDASE-RELATED"/>
    <property type="match status" value="1"/>
</dbReference>
<dbReference type="InterPro" id="IPR050570">
    <property type="entry name" value="Cell_wall_metabolism_enzyme"/>
</dbReference>
<feature type="chain" id="PRO_5047511484" evidence="1">
    <location>
        <begin position="30"/>
        <end position="341"/>
    </location>
</feature>
<dbReference type="RefSeq" id="WP_342373245.1">
    <property type="nucleotide sequence ID" value="NZ_CP115965.1"/>
</dbReference>
<protein>
    <submittedName>
        <fullName evidence="3">Peptidoglycan DD-metalloendopeptidase family protein</fullName>
    </submittedName>
</protein>
<evidence type="ECO:0000256" key="1">
    <source>
        <dbReference type="SAM" id="SignalP"/>
    </source>
</evidence>
<evidence type="ECO:0000313" key="4">
    <source>
        <dbReference type="Proteomes" id="UP001434337"/>
    </source>
</evidence>
<dbReference type="SUPFAM" id="SSF51261">
    <property type="entry name" value="Duplicated hybrid motif"/>
    <property type="match status" value="2"/>
</dbReference>
<sequence length="341" mass="34668">MTRRNRGWARRAAAWCVVTLLVALPVVGAAAPLAAAASLGQLPVPGAVVTGFDPPEVRWGAGHRGVDLAGTPGETVVSPAAGTVTFAGEVAGRHVVVVTHDDRRSTLEPVTASVAVGTRVAAGDPVGVLDAGHACPAVACLHWGLKRAEEYLDPLMLLDGSTVRLLPADAAAGVRARAAAREAAAFAAAVASGLGPAGGAAASGAAPPGSGVLALPTAGRLGSVFGPRFHPIFHEWRMHNGIDLSAGCGTPLLAAADGVVSHVGFDASGGWRLVIAHGQLGGVDLQTVYLHAQGYRVRVGERVTRGQFVGTMGSTGWSTGCHLHFSVKVNGRHTDPQRWLG</sequence>
<name>A0ABZ3CAT0_9ACTN</name>
<keyword evidence="1" id="KW-0732">Signal</keyword>
<reference evidence="3 4" key="1">
    <citation type="journal article" date="2023" name="Environ Microbiome">
        <title>A coral-associated actinobacterium mitigates coral bleaching under heat stress.</title>
        <authorList>
            <person name="Li J."/>
            <person name="Zou Y."/>
            <person name="Li Q."/>
            <person name="Zhang J."/>
            <person name="Bourne D.G."/>
            <person name="Lyu Y."/>
            <person name="Liu C."/>
            <person name="Zhang S."/>
        </authorList>
    </citation>
    <scope>NUCLEOTIDE SEQUENCE [LARGE SCALE GENOMIC DNA]</scope>
    <source>
        <strain evidence="3 4">SCSIO 13291</strain>
    </source>
</reference>
<dbReference type="Pfam" id="PF01551">
    <property type="entry name" value="Peptidase_M23"/>
    <property type="match status" value="2"/>
</dbReference>